<protein>
    <submittedName>
        <fullName evidence="1">Uncharacterized protein</fullName>
    </submittedName>
</protein>
<organism evidence="1">
    <name type="scientific">marine sediment metagenome</name>
    <dbReference type="NCBI Taxonomy" id="412755"/>
    <lineage>
        <taxon>unclassified sequences</taxon>
        <taxon>metagenomes</taxon>
        <taxon>ecological metagenomes</taxon>
    </lineage>
</organism>
<dbReference type="Gene3D" id="3.30.420.280">
    <property type="match status" value="1"/>
</dbReference>
<accession>A0A0F8Z639</accession>
<sequence>PQCRAAAQEAKHWRYKVDRLTEDVLPVLREGNEHIWDGVRYSLEPLIRKQERWVPL</sequence>
<proteinExistence type="predicted"/>
<gene>
    <name evidence="1" type="ORF">LCGC14_3073330</name>
</gene>
<feature type="non-terminal residue" evidence="1">
    <location>
        <position position="1"/>
    </location>
</feature>
<reference evidence="1" key="1">
    <citation type="journal article" date="2015" name="Nature">
        <title>Complex archaea that bridge the gap between prokaryotes and eukaryotes.</title>
        <authorList>
            <person name="Spang A."/>
            <person name="Saw J.H."/>
            <person name="Jorgensen S.L."/>
            <person name="Zaremba-Niedzwiedzka K."/>
            <person name="Martijn J."/>
            <person name="Lind A.E."/>
            <person name="van Eijk R."/>
            <person name="Schleper C."/>
            <person name="Guy L."/>
            <person name="Ettema T.J."/>
        </authorList>
    </citation>
    <scope>NUCLEOTIDE SEQUENCE</scope>
</reference>
<dbReference type="AlphaFoldDB" id="A0A0F8Z639"/>
<dbReference type="EMBL" id="LAZR01065431">
    <property type="protein sequence ID" value="KKK55561.1"/>
    <property type="molecule type" value="Genomic_DNA"/>
</dbReference>
<comment type="caution">
    <text evidence="1">The sequence shown here is derived from an EMBL/GenBank/DDBJ whole genome shotgun (WGS) entry which is preliminary data.</text>
</comment>
<evidence type="ECO:0000313" key="1">
    <source>
        <dbReference type="EMBL" id="KKK55561.1"/>
    </source>
</evidence>
<name>A0A0F8Z639_9ZZZZ</name>